<dbReference type="AlphaFoldDB" id="A0A8H5H3M8"/>
<dbReference type="Proteomes" id="UP000518752">
    <property type="component" value="Unassembled WGS sequence"/>
</dbReference>
<dbReference type="EMBL" id="JAACJN010000092">
    <property type="protein sequence ID" value="KAF5376189.1"/>
    <property type="molecule type" value="Genomic_DNA"/>
</dbReference>
<organism evidence="2 3">
    <name type="scientific">Collybiopsis confluens</name>
    <dbReference type="NCBI Taxonomy" id="2823264"/>
    <lineage>
        <taxon>Eukaryota</taxon>
        <taxon>Fungi</taxon>
        <taxon>Dikarya</taxon>
        <taxon>Basidiomycota</taxon>
        <taxon>Agaricomycotina</taxon>
        <taxon>Agaricomycetes</taxon>
        <taxon>Agaricomycetidae</taxon>
        <taxon>Agaricales</taxon>
        <taxon>Marasmiineae</taxon>
        <taxon>Omphalotaceae</taxon>
        <taxon>Collybiopsis</taxon>
    </lineage>
</organism>
<proteinExistence type="predicted"/>
<name>A0A8H5H3M8_9AGAR</name>
<gene>
    <name evidence="2" type="ORF">D9757_009307</name>
</gene>
<protein>
    <recommendedName>
        <fullName evidence="1">DUF7587 domain-containing protein</fullName>
    </recommendedName>
</protein>
<evidence type="ECO:0000313" key="2">
    <source>
        <dbReference type="EMBL" id="KAF5376189.1"/>
    </source>
</evidence>
<evidence type="ECO:0000259" key="1">
    <source>
        <dbReference type="Pfam" id="PF24494"/>
    </source>
</evidence>
<accession>A0A8H5H3M8</accession>
<dbReference type="Pfam" id="PF24494">
    <property type="entry name" value="DUF7587"/>
    <property type="match status" value="1"/>
</dbReference>
<dbReference type="OrthoDB" id="2845709at2759"/>
<reference evidence="2 3" key="1">
    <citation type="journal article" date="2020" name="ISME J.">
        <title>Uncovering the hidden diversity of litter-decomposition mechanisms in mushroom-forming fungi.</title>
        <authorList>
            <person name="Floudas D."/>
            <person name="Bentzer J."/>
            <person name="Ahren D."/>
            <person name="Johansson T."/>
            <person name="Persson P."/>
            <person name="Tunlid A."/>
        </authorList>
    </citation>
    <scope>NUCLEOTIDE SEQUENCE [LARGE SCALE GENOMIC DNA]</scope>
    <source>
        <strain evidence="2 3">CBS 406.79</strain>
    </source>
</reference>
<dbReference type="InterPro" id="IPR056009">
    <property type="entry name" value="DUF7587"/>
</dbReference>
<evidence type="ECO:0000313" key="3">
    <source>
        <dbReference type="Proteomes" id="UP000518752"/>
    </source>
</evidence>
<sequence>MLQTHPFLFRVHDDRSYVKPTNDNDFIAREFVGTSANYVRERVLRDELPLNFQSYTVQQSVLAHICNWHRRQKPRLGRRFPWISGTPLWSWAIGEAIERNRMRDDDPDRANIIMLSVIDLRKLLVYEDSIQRRMVYYGMELLHLTASNQPDDFKKASNWTNPSQEIMVYGMIPASAVINTIVFADPFSTMTISPGTSLPLPPWFFEFFAVSNDSNRMIWPKCRWDDWYCGGHRTKECEKCFCCISRTGQGRGYISMSEGIGPLEKPGRS</sequence>
<feature type="domain" description="DUF7587" evidence="1">
    <location>
        <begin position="4"/>
        <end position="184"/>
    </location>
</feature>
<comment type="caution">
    <text evidence="2">The sequence shown here is derived from an EMBL/GenBank/DDBJ whole genome shotgun (WGS) entry which is preliminary data.</text>
</comment>
<keyword evidence="3" id="KW-1185">Reference proteome</keyword>